<feature type="domain" description="Solute-binding protein family 5" evidence="4">
    <location>
        <begin position="107"/>
        <end position="450"/>
    </location>
</feature>
<reference evidence="5 6" key="1">
    <citation type="submission" date="2024-09" db="EMBL/GenBank/DDBJ databases">
        <authorList>
            <person name="Sun Q."/>
            <person name="Mori K."/>
        </authorList>
    </citation>
    <scope>NUCLEOTIDE SEQUENCE [LARGE SCALE GENOMIC DNA]</scope>
    <source>
        <strain evidence="5 6">TBRC 5777</strain>
    </source>
</reference>
<dbReference type="PANTHER" id="PTHR30290">
    <property type="entry name" value="PERIPLASMIC BINDING COMPONENT OF ABC TRANSPORTER"/>
    <property type="match status" value="1"/>
</dbReference>
<evidence type="ECO:0000256" key="3">
    <source>
        <dbReference type="SAM" id="SignalP"/>
    </source>
</evidence>
<dbReference type="PANTHER" id="PTHR30290:SF83">
    <property type="entry name" value="ABC TRANSPORTER SUBSTRATE-BINDING PROTEIN"/>
    <property type="match status" value="1"/>
</dbReference>
<dbReference type="InterPro" id="IPR000914">
    <property type="entry name" value="SBP_5_dom"/>
</dbReference>
<comment type="caution">
    <text evidence="5">The sequence shown here is derived from an EMBL/GenBank/DDBJ whole genome shotgun (WGS) entry which is preliminary data.</text>
</comment>
<feature type="signal peptide" evidence="3">
    <location>
        <begin position="1"/>
        <end position="31"/>
    </location>
</feature>
<keyword evidence="6" id="KW-1185">Reference proteome</keyword>
<protein>
    <submittedName>
        <fullName evidence="5">ABC transporter substrate-binding protein</fullName>
    </submittedName>
</protein>
<dbReference type="InterPro" id="IPR006311">
    <property type="entry name" value="TAT_signal"/>
</dbReference>
<gene>
    <name evidence="5" type="ORF">ACFFGY_17545</name>
</gene>
<dbReference type="SUPFAM" id="SSF53850">
    <property type="entry name" value="Periplasmic binding protein-like II"/>
    <property type="match status" value="1"/>
</dbReference>
<dbReference type="PIRSF" id="PIRSF002741">
    <property type="entry name" value="MppA"/>
    <property type="match status" value="1"/>
</dbReference>
<accession>A0ABV6JX89</accession>
<sequence length="533" mass="58323">MRQPTRRQLLSATASLSAATALGGLAPAALAQAAAQGPGQGGSQGRPRSLAVAMSRDIQGALLPTSRTSFQEANIMRAVMQGLISFKPGTFDWELQAARSITQVSPTEISFELRPGLKWHDGSGEMTAEDVKFSFESFSQPGPDGRPSTYKADWDALDHVEVTGPLSGRILLKKPAPQLWTVVLPEGSGLIYSRKALEAGAYRTDRQPLRVIGTGPYLFGEWVPNQRVVLRRNPDWVGDKPDFDEIVVRPVRDPKTAELALRADELQFTAVEPSSAAAVAKLPATRVLNQDSINMVWIGINVEKPPFTDLRVRQAIRLALDPEQITQGGYDGAVGTATGPIAPPLLGYWKDAPRPARDVAAAKKLLAEAGMPNGFRTRLTLLNRPVFQNVGVITQALLAEVGIQLDLDVQDAGTFWSAGSGDAGKALDLSLQRFGGKADPAFQLQWFTADQVGQWNWERWRSPEYDELYRRAGATDDKAERARLYIEAQKVMEASAAFIWLTHEKNVMGFRDWLQPAVMPNGDDMLLARFRSA</sequence>
<dbReference type="InterPro" id="IPR039424">
    <property type="entry name" value="SBP_5"/>
</dbReference>
<evidence type="ECO:0000256" key="2">
    <source>
        <dbReference type="ARBA" id="ARBA00005695"/>
    </source>
</evidence>
<evidence type="ECO:0000313" key="5">
    <source>
        <dbReference type="EMBL" id="MFC0410060.1"/>
    </source>
</evidence>
<comment type="subcellular location">
    <subcellularLocation>
        <location evidence="1">Periplasm</location>
    </subcellularLocation>
</comment>
<keyword evidence="3" id="KW-0732">Signal</keyword>
<feature type="chain" id="PRO_5047459603" evidence="3">
    <location>
        <begin position="32"/>
        <end position="533"/>
    </location>
</feature>
<dbReference type="InterPro" id="IPR030678">
    <property type="entry name" value="Peptide/Ni-bd"/>
</dbReference>
<dbReference type="EMBL" id="JBHLUN010000012">
    <property type="protein sequence ID" value="MFC0410060.1"/>
    <property type="molecule type" value="Genomic_DNA"/>
</dbReference>
<evidence type="ECO:0000256" key="1">
    <source>
        <dbReference type="ARBA" id="ARBA00004418"/>
    </source>
</evidence>
<dbReference type="Gene3D" id="3.10.105.10">
    <property type="entry name" value="Dipeptide-binding Protein, Domain 3"/>
    <property type="match status" value="1"/>
</dbReference>
<evidence type="ECO:0000313" key="6">
    <source>
        <dbReference type="Proteomes" id="UP001589865"/>
    </source>
</evidence>
<dbReference type="Pfam" id="PF00496">
    <property type="entry name" value="SBP_bac_5"/>
    <property type="match status" value="1"/>
</dbReference>
<name>A0ABV6JX89_9PROT</name>
<proteinExistence type="inferred from homology"/>
<organism evidence="5 6">
    <name type="scientific">Roseomonas elaeocarpi</name>
    <dbReference type="NCBI Taxonomy" id="907779"/>
    <lineage>
        <taxon>Bacteria</taxon>
        <taxon>Pseudomonadati</taxon>
        <taxon>Pseudomonadota</taxon>
        <taxon>Alphaproteobacteria</taxon>
        <taxon>Acetobacterales</taxon>
        <taxon>Roseomonadaceae</taxon>
        <taxon>Roseomonas</taxon>
    </lineage>
</organism>
<dbReference type="RefSeq" id="WP_377045806.1">
    <property type="nucleotide sequence ID" value="NZ_JBHLUN010000012.1"/>
</dbReference>
<dbReference type="Gene3D" id="3.90.76.10">
    <property type="entry name" value="Dipeptide-binding Protein, Domain 1"/>
    <property type="match status" value="1"/>
</dbReference>
<evidence type="ECO:0000259" key="4">
    <source>
        <dbReference type="Pfam" id="PF00496"/>
    </source>
</evidence>
<comment type="similarity">
    <text evidence="2">Belongs to the bacterial solute-binding protein 5 family.</text>
</comment>
<dbReference type="Gene3D" id="3.40.190.10">
    <property type="entry name" value="Periplasmic binding protein-like II"/>
    <property type="match status" value="1"/>
</dbReference>
<dbReference type="Proteomes" id="UP001589865">
    <property type="component" value="Unassembled WGS sequence"/>
</dbReference>
<dbReference type="PROSITE" id="PS51318">
    <property type="entry name" value="TAT"/>
    <property type="match status" value="1"/>
</dbReference>